<protein>
    <submittedName>
        <fullName evidence="2">Uncharacterized protein</fullName>
    </submittedName>
</protein>
<dbReference type="EMBL" id="CP021922">
    <property type="protein sequence ID" value="ASC06855.1"/>
    <property type="molecule type" value="Genomic_DNA"/>
</dbReference>
<reference evidence="2 3" key="1">
    <citation type="submission" date="2017-06" db="EMBL/GenBank/DDBJ databases">
        <title>Genome sequence of Acetobacter pasteurianus subsp. pasteurianus strain SRCM101468.</title>
        <authorList>
            <person name="Cho S.H."/>
        </authorList>
    </citation>
    <scope>NUCLEOTIDE SEQUENCE [LARGE SCALE GENOMIC DNA]</scope>
    <source>
        <strain evidence="2 3">SRCM101468</strain>
    </source>
</reference>
<name>A0AAC9SQC1_ACEPA</name>
<evidence type="ECO:0000256" key="1">
    <source>
        <dbReference type="SAM" id="MobiDB-lite"/>
    </source>
</evidence>
<evidence type="ECO:0000313" key="3">
    <source>
        <dbReference type="Proteomes" id="UP000196816"/>
    </source>
</evidence>
<sequence>MNARFAALASIGFSRFMGNAQASGHHRRVGAGRGEWAQGQGE</sequence>
<organism evidence="2 3">
    <name type="scientific">Acetobacter pasteurianus subsp. pasteurianus</name>
    <dbReference type="NCBI Taxonomy" id="481145"/>
    <lineage>
        <taxon>Bacteria</taxon>
        <taxon>Pseudomonadati</taxon>
        <taxon>Pseudomonadota</taxon>
        <taxon>Alphaproteobacteria</taxon>
        <taxon>Acetobacterales</taxon>
        <taxon>Acetobacteraceae</taxon>
        <taxon>Acetobacter</taxon>
    </lineage>
</organism>
<dbReference type="AlphaFoldDB" id="A0AAC9SQC1"/>
<accession>A0AAC9SQC1</accession>
<gene>
    <name evidence="2" type="ORF">S101468_02653</name>
</gene>
<evidence type="ECO:0000313" key="2">
    <source>
        <dbReference type="EMBL" id="ASC06855.1"/>
    </source>
</evidence>
<dbReference type="Proteomes" id="UP000196816">
    <property type="component" value="Chromosome"/>
</dbReference>
<proteinExistence type="predicted"/>
<feature type="region of interest" description="Disordered" evidence="1">
    <location>
        <begin position="22"/>
        <end position="42"/>
    </location>
</feature>